<dbReference type="Gene3D" id="3.90.550.10">
    <property type="entry name" value="Spore Coat Polysaccharide Biosynthesis Protein SpsA, Chain A"/>
    <property type="match status" value="1"/>
</dbReference>
<gene>
    <name evidence="4" type="ORF">SDC9_03958</name>
</gene>
<keyword evidence="1" id="KW-0328">Glycosyltransferase</keyword>
<dbReference type="InterPro" id="IPR029044">
    <property type="entry name" value="Nucleotide-diphossugar_trans"/>
</dbReference>
<dbReference type="PANTHER" id="PTHR13778:SF47">
    <property type="entry name" value="LIPOPOLYSACCHARIDE 1,3-GALACTOSYLTRANSFERASE"/>
    <property type="match status" value="1"/>
</dbReference>
<keyword evidence="2" id="KW-0808">Transferase</keyword>
<evidence type="ECO:0000313" key="4">
    <source>
        <dbReference type="EMBL" id="MPL58425.1"/>
    </source>
</evidence>
<accession>A0A644SUW9</accession>
<dbReference type="PANTHER" id="PTHR13778">
    <property type="entry name" value="GLYCOSYLTRANSFERASE 8 DOMAIN-CONTAINING PROTEIN"/>
    <property type="match status" value="1"/>
</dbReference>
<reference evidence="4" key="1">
    <citation type="submission" date="2019-08" db="EMBL/GenBank/DDBJ databases">
        <authorList>
            <person name="Kucharzyk K."/>
            <person name="Murdoch R.W."/>
            <person name="Higgins S."/>
            <person name="Loffler F."/>
        </authorList>
    </citation>
    <scope>NUCLEOTIDE SEQUENCE</scope>
</reference>
<dbReference type="CDD" id="cd04194">
    <property type="entry name" value="GT8_A4GalT_like"/>
    <property type="match status" value="1"/>
</dbReference>
<dbReference type="EMBL" id="VSSQ01000007">
    <property type="protein sequence ID" value="MPL58425.1"/>
    <property type="molecule type" value="Genomic_DNA"/>
</dbReference>
<dbReference type="GO" id="GO:0046872">
    <property type="term" value="F:metal ion binding"/>
    <property type="evidence" value="ECO:0007669"/>
    <property type="project" value="UniProtKB-KW"/>
</dbReference>
<keyword evidence="3" id="KW-0479">Metal-binding</keyword>
<comment type="caution">
    <text evidence="4">The sequence shown here is derived from an EMBL/GenBank/DDBJ whole genome shotgun (WGS) entry which is preliminary data.</text>
</comment>
<name>A0A644SUW9_9ZZZZ</name>
<protein>
    <recommendedName>
        <fullName evidence="5">General stress protein A</fullName>
    </recommendedName>
</protein>
<evidence type="ECO:0000256" key="2">
    <source>
        <dbReference type="ARBA" id="ARBA00022679"/>
    </source>
</evidence>
<dbReference type="InterPro" id="IPR050748">
    <property type="entry name" value="Glycosyltrans_8_dom-fam"/>
</dbReference>
<evidence type="ECO:0008006" key="5">
    <source>
        <dbReference type="Google" id="ProtNLM"/>
    </source>
</evidence>
<evidence type="ECO:0000256" key="1">
    <source>
        <dbReference type="ARBA" id="ARBA00022676"/>
    </source>
</evidence>
<evidence type="ECO:0000256" key="3">
    <source>
        <dbReference type="ARBA" id="ARBA00022723"/>
    </source>
</evidence>
<dbReference type="SUPFAM" id="SSF53448">
    <property type="entry name" value="Nucleotide-diphospho-sugar transferases"/>
    <property type="match status" value="1"/>
</dbReference>
<organism evidence="4">
    <name type="scientific">bioreactor metagenome</name>
    <dbReference type="NCBI Taxonomy" id="1076179"/>
    <lineage>
        <taxon>unclassified sequences</taxon>
        <taxon>metagenomes</taxon>
        <taxon>ecological metagenomes</taxon>
    </lineage>
</organism>
<sequence length="323" mass="37410">MEEWQFAFGVDANYVKYAGVMMTSIVLNHSGQPVCFHLACSGIDEADKVKLDEFTRLYRNTRIMIYDVRELLKSVPEIVAGPERLNKTVFLRILLPNFLPKELTKVIYLDADMLCIGRLDKLWQVELNNKAVAVSFYPKPCEHALRLHLKGEEYFNAGMMLMNLPIWRQQKLTKQVLEVYKKHGKDFVLLEQDTLNCILEGQVIEISPCFNHMLEAFNPLQAKILPEDAIIHFVNEGKPWIRYCADEIEQLYWSYVRRSLWFTMEPSEPWDVKTAFLAGQNAQGRGEYKAAAYYLGIAAHQLMEFFLEKTNQVTGGQNIEKTK</sequence>
<dbReference type="GO" id="GO:0016757">
    <property type="term" value="F:glycosyltransferase activity"/>
    <property type="evidence" value="ECO:0007669"/>
    <property type="project" value="UniProtKB-KW"/>
</dbReference>
<dbReference type="AlphaFoldDB" id="A0A644SUW9"/>
<dbReference type="InterPro" id="IPR002495">
    <property type="entry name" value="Glyco_trans_8"/>
</dbReference>
<proteinExistence type="predicted"/>
<dbReference type="Pfam" id="PF01501">
    <property type="entry name" value="Glyco_transf_8"/>
    <property type="match status" value="1"/>
</dbReference>